<feature type="transmembrane region" description="Helical" evidence="2">
    <location>
        <begin position="91"/>
        <end position="108"/>
    </location>
</feature>
<feature type="transmembrane region" description="Helical" evidence="2">
    <location>
        <begin position="432"/>
        <end position="453"/>
    </location>
</feature>
<comment type="caution">
    <text evidence="4">The sequence shown here is derived from an EMBL/GenBank/DDBJ whole genome shotgun (WGS) entry which is preliminary data.</text>
</comment>
<dbReference type="AlphaFoldDB" id="A0A4V3EM97"/>
<evidence type="ECO:0000256" key="1">
    <source>
        <dbReference type="SAM" id="MobiDB-lite"/>
    </source>
</evidence>
<evidence type="ECO:0000313" key="5">
    <source>
        <dbReference type="Proteomes" id="UP000295371"/>
    </source>
</evidence>
<feature type="compositionally biased region" description="Pro residues" evidence="1">
    <location>
        <begin position="29"/>
        <end position="39"/>
    </location>
</feature>
<name>A0A4V3EM97_9ACTN</name>
<keyword evidence="2" id="KW-1133">Transmembrane helix</keyword>
<dbReference type="OrthoDB" id="3725455at2"/>
<dbReference type="InterPro" id="IPR025902">
    <property type="entry name" value="LssY-like-C_dom"/>
</dbReference>
<evidence type="ECO:0000313" key="4">
    <source>
        <dbReference type="EMBL" id="TDT29118.1"/>
    </source>
</evidence>
<keyword evidence="2" id="KW-0472">Membrane</keyword>
<feature type="transmembrane region" description="Helical" evidence="2">
    <location>
        <begin position="406"/>
        <end position="426"/>
    </location>
</feature>
<feature type="transmembrane region" description="Helical" evidence="2">
    <location>
        <begin position="66"/>
        <end position="85"/>
    </location>
</feature>
<proteinExistence type="predicted"/>
<keyword evidence="2" id="KW-0812">Transmembrane</keyword>
<reference evidence="4 5" key="1">
    <citation type="submission" date="2019-03" db="EMBL/GenBank/DDBJ databases">
        <title>Genomic Encyclopedia of Archaeal and Bacterial Type Strains, Phase II (KMG-II): from individual species to whole genera.</title>
        <authorList>
            <person name="Goeker M."/>
        </authorList>
    </citation>
    <scope>NUCLEOTIDE SEQUENCE [LARGE SCALE GENOMIC DNA]</scope>
    <source>
        <strain evidence="4 5">DSM 24323</strain>
    </source>
</reference>
<sequence length="476" mass="52415">MQNPTPEPGARTTEGPAADSVPTESADPVPSPKAPPHKPLPVYDHPPDKVFSDEVRPRYFTELLDVGFFVVAALASIWLAFILAADGLSISRLWYWIPFWGVLAYLALPRLHRIMTWIYVPDYFIGRTRTSDGLLGDPVNLAFQGREKQIHQVMEDSGWVLAQEITPRTTWRMIVSSVLKRSYPQAPVSPLFLFGNRHSFAYQQEVDGNPHKRHHVRFWETPDGWLLPGGHRVGWLAAGTYDRSVGLSLFTLQVTHRIDQNIDIERNYIVNTIEHHHPEVPVEIIEDFSTGYHHRNGGGDMIQTDGDLPIVDLSGVPTTGSQPVAKPPKRPASLWIGCALILLMSIGPAVSGILMGLRPEGLAAALAQAADADVDLSVIRATMFGLTGAVVLLLTALALSTALGVVWTRTVLLFALTGFIVVLGLTGADDNLARLSIFSLAILALVSLSSTSVRQYVEGKRQRLRDLAHLPHLPHR</sequence>
<dbReference type="Pfam" id="PF14067">
    <property type="entry name" value="LssY_C"/>
    <property type="match status" value="1"/>
</dbReference>
<organism evidence="4 5">
    <name type="scientific">Naumannella halotolerans</name>
    <dbReference type="NCBI Taxonomy" id="993414"/>
    <lineage>
        <taxon>Bacteria</taxon>
        <taxon>Bacillati</taxon>
        <taxon>Actinomycetota</taxon>
        <taxon>Actinomycetes</taxon>
        <taxon>Propionibacteriales</taxon>
        <taxon>Propionibacteriaceae</taxon>
        <taxon>Naumannella</taxon>
    </lineage>
</organism>
<evidence type="ECO:0000256" key="2">
    <source>
        <dbReference type="SAM" id="Phobius"/>
    </source>
</evidence>
<dbReference type="EMBL" id="SOAW01000004">
    <property type="protein sequence ID" value="TDT29118.1"/>
    <property type="molecule type" value="Genomic_DNA"/>
</dbReference>
<feature type="transmembrane region" description="Helical" evidence="2">
    <location>
        <begin position="334"/>
        <end position="357"/>
    </location>
</feature>
<dbReference type="Proteomes" id="UP000295371">
    <property type="component" value="Unassembled WGS sequence"/>
</dbReference>
<feature type="region of interest" description="Disordered" evidence="1">
    <location>
        <begin position="1"/>
        <end position="43"/>
    </location>
</feature>
<keyword evidence="5" id="KW-1185">Reference proteome</keyword>
<protein>
    <submittedName>
        <fullName evidence="4">LssY-like putative type I secretion system component LssY</fullName>
    </submittedName>
</protein>
<feature type="domain" description="LssY-like C-terminal" evidence="3">
    <location>
        <begin position="117"/>
        <end position="308"/>
    </location>
</feature>
<dbReference type="RefSeq" id="WP_133756112.1">
    <property type="nucleotide sequence ID" value="NZ_SOAW01000004.1"/>
</dbReference>
<accession>A0A4V3EM97</accession>
<gene>
    <name evidence="4" type="ORF">CLV29_3216</name>
</gene>
<feature type="transmembrane region" description="Helical" evidence="2">
    <location>
        <begin position="377"/>
        <end position="399"/>
    </location>
</feature>
<evidence type="ECO:0000259" key="3">
    <source>
        <dbReference type="Pfam" id="PF14067"/>
    </source>
</evidence>